<evidence type="ECO:0000313" key="2">
    <source>
        <dbReference type="EMBL" id="KAF2255155.1"/>
    </source>
</evidence>
<name>A0A6A6IX64_9PLEO</name>
<dbReference type="EMBL" id="ML987190">
    <property type="protein sequence ID" value="KAF2255155.1"/>
    <property type="molecule type" value="Genomic_DNA"/>
</dbReference>
<dbReference type="RefSeq" id="XP_033690159.1">
    <property type="nucleotide sequence ID" value="XM_033832742.1"/>
</dbReference>
<dbReference type="AlphaFoldDB" id="A0A6A6IX64"/>
<feature type="chain" id="PRO_5025444809" evidence="1">
    <location>
        <begin position="19"/>
        <end position="298"/>
    </location>
</feature>
<accession>A0A6A6IX64</accession>
<sequence>MRPASFLLLVTPLTLARAGITPRASYADVTVSLRKDLLSDWYSDIDSDDSDIEGPNDPAGFYSCVGPMIEDYPQKNEWLSFKTMWAINEPDITLANGGDSYNTHLREAIEEISVKSKVDARLILTLVLQEVWHRSLTFWVISTANKVESSGNMSIGCTGKTDCGILQHRGSRKFDRNQPKQSITNMLIDGIYGTAPNPAPGTPYGWPGYLHLFNGFQEGLEWLGDAQFWRGNPYAAGHLYNAGSIGSENLTTMDGGVERSRYYANDMVSRLQGWNGRGEGCLKSRQCRAHGFEGRVCY</sequence>
<proteinExistence type="predicted"/>
<keyword evidence="1" id="KW-0732">Signal</keyword>
<gene>
    <name evidence="2" type="ORF">BU26DRAFT_559774</name>
</gene>
<evidence type="ECO:0000313" key="3">
    <source>
        <dbReference type="Proteomes" id="UP000800094"/>
    </source>
</evidence>
<feature type="signal peptide" evidence="1">
    <location>
        <begin position="1"/>
        <end position="18"/>
    </location>
</feature>
<dbReference type="GeneID" id="54586072"/>
<dbReference type="Proteomes" id="UP000800094">
    <property type="component" value="Unassembled WGS sequence"/>
</dbReference>
<dbReference type="OrthoDB" id="1193027at2759"/>
<reference evidence="2" key="1">
    <citation type="journal article" date="2020" name="Stud. Mycol.">
        <title>101 Dothideomycetes genomes: a test case for predicting lifestyles and emergence of pathogens.</title>
        <authorList>
            <person name="Haridas S."/>
            <person name="Albert R."/>
            <person name="Binder M."/>
            <person name="Bloem J."/>
            <person name="Labutti K."/>
            <person name="Salamov A."/>
            <person name="Andreopoulos B."/>
            <person name="Baker S."/>
            <person name="Barry K."/>
            <person name="Bills G."/>
            <person name="Bluhm B."/>
            <person name="Cannon C."/>
            <person name="Castanera R."/>
            <person name="Culley D."/>
            <person name="Daum C."/>
            <person name="Ezra D."/>
            <person name="Gonzalez J."/>
            <person name="Henrissat B."/>
            <person name="Kuo A."/>
            <person name="Liang C."/>
            <person name="Lipzen A."/>
            <person name="Lutzoni F."/>
            <person name="Magnuson J."/>
            <person name="Mondo S."/>
            <person name="Nolan M."/>
            <person name="Ohm R."/>
            <person name="Pangilinan J."/>
            <person name="Park H.-J."/>
            <person name="Ramirez L."/>
            <person name="Alfaro M."/>
            <person name="Sun H."/>
            <person name="Tritt A."/>
            <person name="Yoshinaga Y."/>
            <person name="Zwiers L.-H."/>
            <person name="Turgeon B."/>
            <person name="Goodwin S."/>
            <person name="Spatafora J."/>
            <person name="Crous P."/>
            <person name="Grigoriev I."/>
        </authorList>
    </citation>
    <scope>NUCLEOTIDE SEQUENCE</scope>
    <source>
        <strain evidence="2">CBS 122368</strain>
    </source>
</reference>
<protein>
    <submittedName>
        <fullName evidence="2">Uncharacterized protein</fullName>
    </submittedName>
</protein>
<keyword evidence="3" id="KW-1185">Reference proteome</keyword>
<organism evidence="2 3">
    <name type="scientific">Trematosphaeria pertusa</name>
    <dbReference type="NCBI Taxonomy" id="390896"/>
    <lineage>
        <taxon>Eukaryota</taxon>
        <taxon>Fungi</taxon>
        <taxon>Dikarya</taxon>
        <taxon>Ascomycota</taxon>
        <taxon>Pezizomycotina</taxon>
        <taxon>Dothideomycetes</taxon>
        <taxon>Pleosporomycetidae</taxon>
        <taxon>Pleosporales</taxon>
        <taxon>Massarineae</taxon>
        <taxon>Trematosphaeriaceae</taxon>
        <taxon>Trematosphaeria</taxon>
    </lineage>
</organism>
<evidence type="ECO:0000256" key="1">
    <source>
        <dbReference type="SAM" id="SignalP"/>
    </source>
</evidence>